<evidence type="ECO:0000259" key="1">
    <source>
        <dbReference type="Pfam" id="PF00857"/>
    </source>
</evidence>
<dbReference type="PANTHER" id="PTHR14119:SF3">
    <property type="entry name" value="ISOCHORISMATASE DOMAIN-CONTAINING PROTEIN 2"/>
    <property type="match status" value="1"/>
</dbReference>
<dbReference type="InterPro" id="IPR000868">
    <property type="entry name" value="Isochorismatase-like_dom"/>
</dbReference>
<dbReference type="PANTHER" id="PTHR14119">
    <property type="entry name" value="HYDROLASE"/>
    <property type="match status" value="1"/>
</dbReference>
<dbReference type="InterPro" id="IPR050993">
    <property type="entry name" value="Isochorismatase_domain"/>
</dbReference>
<organism evidence="2 3">
    <name type="scientific">Novipirellula aureliae</name>
    <dbReference type="NCBI Taxonomy" id="2527966"/>
    <lineage>
        <taxon>Bacteria</taxon>
        <taxon>Pseudomonadati</taxon>
        <taxon>Planctomycetota</taxon>
        <taxon>Planctomycetia</taxon>
        <taxon>Pirellulales</taxon>
        <taxon>Pirellulaceae</taxon>
        <taxon>Novipirellula</taxon>
    </lineage>
</organism>
<gene>
    <name evidence="2" type="primary">vibB</name>
    <name evidence="2" type="ORF">Q31b_45710</name>
</gene>
<dbReference type="GO" id="GO:0008908">
    <property type="term" value="F:isochorismatase activity"/>
    <property type="evidence" value="ECO:0007669"/>
    <property type="project" value="UniProtKB-EC"/>
</dbReference>
<feature type="domain" description="Isochorismatase-like" evidence="1">
    <location>
        <begin position="17"/>
        <end position="162"/>
    </location>
</feature>
<dbReference type="EMBL" id="SJPY01000007">
    <property type="protein sequence ID" value="TWU37782.1"/>
    <property type="molecule type" value="Genomic_DNA"/>
</dbReference>
<dbReference type="Gene3D" id="3.40.50.850">
    <property type="entry name" value="Isochorismatase-like"/>
    <property type="match status" value="1"/>
</dbReference>
<keyword evidence="2" id="KW-0378">Hydrolase</keyword>
<evidence type="ECO:0000313" key="3">
    <source>
        <dbReference type="Proteomes" id="UP000315471"/>
    </source>
</evidence>
<comment type="caution">
    <text evidence="2">The sequence shown here is derived from an EMBL/GenBank/DDBJ whole genome shotgun (WGS) entry which is preliminary data.</text>
</comment>
<dbReference type="SUPFAM" id="SSF52499">
    <property type="entry name" value="Isochorismatase-like hydrolases"/>
    <property type="match status" value="1"/>
</dbReference>
<dbReference type="InterPro" id="IPR036380">
    <property type="entry name" value="Isochorismatase-like_sf"/>
</dbReference>
<dbReference type="EC" id="3.3.2.1" evidence="2"/>
<dbReference type="RefSeq" id="WP_146601727.1">
    <property type="nucleotide sequence ID" value="NZ_SJPY01000007.1"/>
</dbReference>
<name>A0A5C6DMC3_9BACT</name>
<dbReference type="OrthoDB" id="9789777at2"/>
<evidence type="ECO:0000313" key="2">
    <source>
        <dbReference type="EMBL" id="TWU37782.1"/>
    </source>
</evidence>
<dbReference type="AlphaFoldDB" id="A0A5C6DMC3"/>
<reference evidence="2 3" key="1">
    <citation type="submission" date="2019-02" db="EMBL/GenBank/DDBJ databases">
        <title>Deep-cultivation of Planctomycetes and their phenomic and genomic characterization uncovers novel biology.</title>
        <authorList>
            <person name="Wiegand S."/>
            <person name="Jogler M."/>
            <person name="Boedeker C."/>
            <person name="Pinto D."/>
            <person name="Vollmers J."/>
            <person name="Rivas-Marin E."/>
            <person name="Kohn T."/>
            <person name="Peeters S.H."/>
            <person name="Heuer A."/>
            <person name="Rast P."/>
            <person name="Oberbeckmann S."/>
            <person name="Bunk B."/>
            <person name="Jeske O."/>
            <person name="Meyerdierks A."/>
            <person name="Storesund J.E."/>
            <person name="Kallscheuer N."/>
            <person name="Luecker S."/>
            <person name="Lage O.M."/>
            <person name="Pohl T."/>
            <person name="Merkel B.J."/>
            <person name="Hornburger P."/>
            <person name="Mueller R.-W."/>
            <person name="Bruemmer F."/>
            <person name="Labrenz M."/>
            <person name="Spormann A.M."/>
            <person name="Op Den Camp H."/>
            <person name="Overmann J."/>
            <person name="Amann R."/>
            <person name="Jetten M.S.M."/>
            <person name="Mascher T."/>
            <person name="Medema M.H."/>
            <person name="Devos D.P."/>
            <person name="Kaster A.-K."/>
            <person name="Ovreas L."/>
            <person name="Rohde M."/>
            <person name="Galperin M.Y."/>
            <person name="Jogler C."/>
        </authorList>
    </citation>
    <scope>NUCLEOTIDE SEQUENCE [LARGE SCALE GENOMIC DNA]</scope>
    <source>
        <strain evidence="2 3">Q31b</strain>
    </source>
</reference>
<dbReference type="Proteomes" id="UP000315471">
    <property type="component" value="Unassembled WGS sequence"/>
</dbReference>
<sequence length="187" mass="20556">MPHIESPLRVSAARCGLLIVDLQEKLVPVIPAGEAVVKQTRRLIEAAKRLEVPFAATVQYPKGLGQLVPRIGELTEVPEEKLAFSSAVCRKAIDRWANQARDQIVVCGIEAHVCVLQTVFDLIAEGFYVFVVADAIASRGELDEKIAIERMTMAGATVISAESLLFEWLGSAEHPEFKAISRMIKDF</sequence>
<keyword evidence="3" id="KW-1185">Reference proteome</keyword>
<proteinExistence type="predicted"/>
<protein>
    <submittedName>
        <fullName evidence="2">Vibriobactin-specific isochorismatase</fullName>
        <ecNumber evidence="2">3.3.2.1</ecNumber>
    </submittedName>
</protein>
<dbReference type="Pfam" id="PF00857">
    <property type="entry name" value="Isochorismatase"/>
    <property type="match status" value="1"/>
</dbReference>
<accession>A0A5C6DMC3</accession>